<evidence type="ECO:0000256" key="6">
    <source>
        <dbReference type="ARBA" id="ARBA00022691"/>
    </source>
</evidence>
<dbReference type="SUPFAM" id="SSF53335">
    <property type="entry name" value="S-adenosyl-L-methionine-dependent methyltransferases"/>
    <property type="match status" value="1"/>
</dbReference>
<dbReference type="STRING" id="747525.W4KBM1"/>
<evidence type="ECO:0000256" key="1">
    <source>
        <dbReference type="ARBA" id="ARBA00001946"/>
    </source>
</evidence>
<keyword evidence="8" id="KW-0460">Magnesium</keyword>
<dbReference type="eggNOG" id="KOG1045">
    <property type="taxonomic scope" value="Eukaryota"/>
</dbReference>
<name>W4KBM1_HETIT</name>
<keyword evidence="9" id="KW-0694">RNA-binding</keyword>
<keyword evidence="6" id="KW-0949">S-adenosyl-L-methionine</keyword>
<gene>
    <name evidence="13" type="ORF">HETIRDRAFT_237411</name>
</gene>
<dbReference type="GO" id="GO:0005737">
    <property type="term" value="C:cytoplasm"/>
    <property type="evidence" value="ECO:0007669"/>
    <property type="project" value="TreeGrafter"/>
</dbReference>
<dbReference type="PANTHER" id="PTHR21404">
    <property type="entry name" value="HEN1"/>
    <property type="match status" value="1"/>
</dbReference>
<dbReference type="EC" id="2.1.1.386" evidence="11"/>
<comment type="catalytic activity">
    <reaction evidence="12">
        <text>small RNA 3'-end nucleotide + S-adenosyl-L-methionine = small RNA 3'-end 2'-O-methylnucleotide + S-adenosyl-L-homocysteine + H(+)</text>
        <dbReference type="Rhea" id="RHEA:37887"/>
        <dbReference type="Rhea" id="RHEA-COMP:10415"/>
        <dbReference type="Rhea" id="RHEA-COMP:10416"/>
        <dbReference type="ChEBI" id="CHEBI:15378"/>
        <dbReference type="ChEBI" id="CHEBI:57856"/>
        <dbReference type="ChEBI" id="CHEBI:59789"/>
        <dbReference type="ChEBI" id="CHEBI:74896"/>
        <dbReference type="ChEBI" id="CHEBI:74898"/>
        <dbReference type="EC" id="2.1.1.386"/>
    </reaction>
</comment>
<evidence type="ECO:0000256" key="10">
    <source>
        <dbReference type="ARBA" id="ARBA00023158"/>
    </source>
</evidence>
<keyword evidence="7" id="KW-0479">Metal-binding</keyword>
<sequence>DAAELDVTFIPSLYLQRHVWILRTLRRERVCSVIDVGCGEGQLLESLCNPAPRLASPPPPLDTEYPVTEGEQYLHLHTIHALDISAEDLKIAIELTKPPPVAPSGPRDWSWQPRWDEMDVKVWFGGLESVNREMEGVDCIVAMEVIEHLPHHVLDCFAPVLLGAYHPRLLLMTTPSYTFNARFYPPNFTGTRGIPDPTHRTTRVFRHPDHKFEWTPQECKEWCEAAAHDWGYDVLVSGVGKASENDPWGRDADCGFASQVVLFRRREGDDWVKKRKQKSETWLQNRVSEAASMTHKLLVAHKFAKHEKARCPVESERVGSTVQEVMLGWKQAEVVVSELWREERVRASCGGWLEVLLDAVVRNGAFEVRKD</sequence>
<evidence type="ECO:0000256" key="9">
    <source>
        <dbReference type="ARBA" id="ARBA00022884"/>
    </source>
</evidence>
<evidence type="ECO:0000256" key="12">
    <source>
        <dbReference type="ARBA" id="ARBA00048418"/>
    </source>
</evidence>
<dbReference type="OrthoDB" id="2154311at2759"/>
<dbReference type="Proteomes" id="UP000030671">
    <property type="component" value="Unassembled WGS sequence"/>
</dbReference>
<dbReference type="FunCoup" id="W4KBM1">
    <property type="interactions" value="158"/>
</dbReference>
<organism evidence="13 14">
    <name type="scientific">Heterobasidion irregulare (strain TC 32-1)</name>
    <dbReference type="NCBI Taxonomy" id="747525"/>
    <lineage>
        <taxon>Eukaryota</taxon>
        <taxon>Fungi</taxon>
        <taxon>Dikarya</taxon>
        <taxon>Basidiomycota</taxon>
        <taxon>Agaricomycotina</taxon>
        <taxon>Agaricomycetes</taxon>
        <taxon>Russulales</taxon>
        <taxon>Bondarzewiaceae</taxon>
        <taxon>Heterobasidion</taxon>
        <taxon>Heterobasidion annosum species complex</taxon>
    </lineage>
</organism>
<feature type="non-terminal residue" evidence="13">
    <location>
        <position position="1"/>
    </location>
</feature>
<keyword evidence="10" id="KW-0943">RNA-mediated gene silencing</keyword>
<evidence type="ECO:0000313" key="13">
    <source>
        <dbReference type="EMBL" id="ETW83129.1"/>
    </source>
</evidence>
<dbReference type="GO" id="GO:0046872">
    <property type="term" value="F:metal ion binding"/>
    <property type="evidence" value="ECO:0007669"/>
    <property type="project" value="UniProtKB-KW"/>
</dbReference>
<dbReference type="GO" id="GO:0001510">
    <property type="term" value="P:RNA methylation"/>
    <property type="evidence" value="ECO:0007669"/>
    <property type="project" value="InterPro"/>
</dbReference>
<dbReference type="InterPro" id="IPR026610">
    <property type="entry name" value="Hen1"/>
</dbReference>
<comment type="cofactor">
    <cofactor evidence="1">
        <name>Mg(2+)</name>
        <dbReference type="ChEBI" id="CHEBI:18420"/>
    </cofactor>
</comment>
<dbReference type="PANTHER" id="PTHR21404:SF3">
    <property type="entry name" value="SMALL RNA 2'-O-METHYLTRANSFERASE"/>
    <property type="match status" value="1"/>
</dbReference>
<dbReference type="InterPro" id="IPR029063">
    <property type="entry name" value="SAM-dependent_MTases_sf"/>
</dbReference>
<dbReference type="KEGG" id="hir:HETIRDRAFT_237411"/>
<dbReference type="GeneID" id="20668779"/>
<dbReference type="GO" id="GO:0003723">
    <property type="term" value="F:RNA binding"/>
    <property type="evidence" value="ECO:0007669"/>
    <property type="project" value="UniProtKB-KW"/>
</dbReference>
<proteinExistence type="inferred from homology"/>
<dbReference type="AlphaFoldDB" id="W4KBM1"/>
<dbReference type="GO" id="GO:0090486">
    <property type="term" value="F:small RNA 2'-O-methyltransferase activity"/>
    <property type="evidence" value="ECO:0007669"/>
    <property type="project" value="UniProtKB-EC"/>
</dbReference>
<dbReference type="RefSeq" id="XP_009545412.1">
    <property type="nucleotide sequence ID" value="XM_009547117.1"/>
</dbReference>
<reference evidence="13 14" key="1">
    <citation type="journal article" date="2012" name="New Phytol.">
        <title>Insight into trade-off between wood decay and parasitism from the genome of a fungal forest pathogen.</title>
        <authorList>
            <person name="Olson A."/>
            <person name="Aerts A."/>
            <person name="Asiegbu F."/>
            <person name="Belbahri L."/>
            <person name="Bouzid O."/>
            <person name="Broberg A."/>
            <person name="Canback B."/>
            <person name="Coutinho P.M."/>
            <person name="Cullen D."/>
            <person name="Dalman K."/>
            <person name="Deflorio G."/>
            <person name="van Diepen L.T."/>
            <person name="Dunand C."/>
            <person name="Duplessis S."/>
            <person name="Durling M."/>
            <person name="Gonthier P."/>
            <person name="Grimwood J."/>
            <person name="Fossdal C.G."/>
            <person name="Hansson D."/>
            <person name="Henrissat B."/>
            <person name="Hietala A."/>
            <person name="Himmelstrand K."/>
            <person name="Hoffmeister D."/>
            <person name="Hogberg N."/>
            <person name="James T.Y."/>
            <person name="Karlsson M."/>
            <person name="Kohler A."/>
            <person name="Kues U."/>
            <person name="Lee Y.H."/>
            <person name="Lin Y.C."/>
            <person name="Lind M."/>
            <person name="Lindquist E."/>
            <person name="Lombard V."/>
            <person name="Lucas S."/>
            <person name="Lunden K."/>
            <person name="Morin E."/>
            <person name="Murat C."/>
            <person name="Park J."/>
            <person name="Raffaello T."/>
            <person name="Rouze P."/>
            <person name="Salamov A."/>
            <person name="Schmutz J."/>
            <person name="Solheim H."/>
            <person name="Stahlberg J."/>
            <person name="Velez H."/>
            <person name="de Vries R.P."/>
            <person name="Wiebenga A."/>
            <person name="Woodward S."/>
            <person name="Yakovlev I."/>
            <person name="Garbelotto M."/>
            <person name="Martin F."/>
            <person name="Grigoriev I.V."/>
            <person name="Stenlid J."/>
        </authorList>
    </citation>
    <scope>NUCLEOTIDE SEQUENCE [LARGE SCALE GENOMIC DNA]</scope>
    <source>
        <strain evidence="13 14">TC 32-1</strain>
    </source>
</reference>
<dbReference type="GO" id="GO:0030422">
    <property type="term" value="P:siRNA processing"/>
    <property type="evidence" value="ECO:0007669"/>
    <property type="project" value="TreeGrafter"/>
</dbReference>
<evidence type="ECO:0000256" key="4">
    <source>
        <dbReference type="ARBA" id="ARBA00022603"/>
    </source>
</evidence>
<dbReference type="EMBL" id="KI925457">
    <property type="protein sequence ID" value="ETW83129.1"/>
    <property type="molecule type" value="Genomic_DNA"/>
</dbReference>
<keyword evidence="4" id="KW-0489">Methyltransferase</keyword>
<dbReference type="InParanoid" id="W4KBM1"/>
<evidence type="ECO:0000256" key="7">
    <source>
        <dbReference type="ARBA" id="ARBA00022723"/>
    </source>
</evidence>
<keyword evidence="14" id="KW-1185">Reference proteome</keyword>
<evidence type="ECO:0000313" key="14">
    <source>
        <dbReference type="Proteomes" id="UP000030671"/>
    </source>
</evidence>
<dbReference type="Gene3D" id="3.40.50.150">
    <property type="entry name" value="Vaccinia Virus protein VP39"/>
    <property type="match status" value="1"/>
</dbReference>
<comment type="similarity">
    <text evidence="2">Belongs to the methyltransferase superfamily. HEN1 family.</text>
</comment>
<dbReference type="HOGENOM" id="CLU_032749_1_0_1"/>
<evidence type="ECO:0000256" key="8">
    <source>
        <dbReference type="ARBA" id="ARBA00022842"/>
    </source>
</evidence>
<protein>
    <recommendedName>
        <fullName evidence="3">Small RNA 2'-O-methyltransferase</fullName>
        <ecNumber evidence="11">2.1.1.386</ecNumber>
    </recommendedName>
</protein>
<accession>W4KBM1</accession>
<keyword evidence="5" id="KW-0808">Transferase</keyword>
<evidence type="ECO:0000256" key="2">
    <source>
        <dbReference type="ARBA" id="ARBA00009026"/>
    </source>
</evidence>
<evidence type="ECO:0000256" key="5">
    <source>
        <dbReference type="ARBA" id="ARBA00022679"/>
    </source>
</evidence>
<feature type="non-terminal residue" evidence="13">
    <location>
        <position position="371"/>
    </location>
</feature>
<evidence type="ECO:0000256" key="3">
    <source>
        <dbReference type="ARBA" id="ARBA00021330"/>
    </source>
</evidence>
<evidence type="ECO:0000256" key="11">
    <source>
        <dbReference type="ARBA" id="ARBA00035025"/>
    </source>
</evidence>
<dbReference type="GO" id="GO:0005634">
    <property type="term" value="C:nucleus"/>
    <property type="evidence" value="ECO:0007669"/>
    <property type="project" value="TreeGrafter"/>
</dbReference>